<gene>
    <name evidence="2" type="ORF">ILT43_10640</name>
</gene>
<sequence length="102" mass="11742">MIAILQIVQLLLNVLWWIIVVQAILSWLIAFNVINTYSDFVRTVWNALQRITEPLYRPIRRILPDFGALDLSPMVVLLIVYILSNIVLPNIMMNYMAATTAV</sequence>
<dbReference type="RefSeq" id="WP_204198947.1">
    <property type="nucleotide sequence ID" value="NZ_JAFEMC010000003.1"/>
</dbReference>
<keyword evidence="3" id="KW-1185">Reference proteome</keyword>
<accession>A0ABS2D7B7</accession>
<protein>
    <submittedName>
        <fullName evidence="2">YggT family protein</fullName>
    </submittedName>
</protein>
<organism evidence="2 3">
    <name type="scientific">Sphingomonas longa</name>
    <dbReference type="NCBI Taxonomy" id="2778730"/>
    <lineage>
        <taxon>Bacteria</taxon>
        <taxon>Pseudomonadati</taxon>
        <taxon>Pseudomonadota</taxon>
        <taxon>Alphaproteobacteria</taxon>
        <taxon>Sphingomonadales</taxon>
        <taxon>Sphingomonadaceae</taxon>
        <taxon>Sphingomonas</taxon>
    </lineage>
</organism>
<evidence type="ECO:0000313" key="2">
    <source>
        <dbReference type="EMBL" id="MBM6576833.1"/>
    </source>
</evidence>
<keyword evidence="1" id="KW-0812">Transmembrane</keyword>
<feature type="transmembrane region" description="Helical" evidence="1">
    <location>
        <begin position="71"/>
        <end position="88"/>
    </location>
</feature>
<feature type="transmembrane region" description="Helical" evidence="1">
    <location>
        <begin position="12"/>
        <end position="34"/>
    </location>
</feature>
<dbReference type="InterPro" id="IPR003425">
    <property type="entry name" value="CCB3/YggT"/>
</dbReference>
<dbReference type="Proteomes" id="UP000763641">
    <property type="component" value="Unassembled WGS sequence"/>
</dbReference>
<dbReference type="EMBL" id="JAFEMC010000003">
    <property type="protein sequence ID" value="MBM6576833.1"/>
    <property type="molecule type" value="Genomic_DNA"/>
</dbReference>
<evidence type="ECO:0000256" key="1">
    <source>
        <dbReference type="SAM" id="Phobius"/>
    </source>
</evidence>
<proteinExistence type="predicted"/>
<keyword evidence="1" id="KW-1133">Transmembrane helix</keyword>
<name>A0ABS2D7B7_9SPHN</name>
<comment type="caution">
    <text evidence="2">The sequence shown here is derived from an EMBL/GenBank/DDBJ whole genome shotgun (WGS) entry which is preliminary data.</text>
</comment>
<reference evidence="2 3" key="1">
    <citation type="submission" date="2020-12" db="EMBL/GenBank/DDBJ databases">
        <title>Sphingomonas sp.</title>
        <authorList>
            <person name="Kim M.K."/>
        </authorList>
    </citation>
    <scope>NUCLEOTIDE SEQUENCE [LARGE SCALE GENOMIC DNA]</scope>
    <source>
        <strain evidence="2 3">BT552</strain>
    </source>
</reference>
<keyword evidence="1" id="KW-0472">Membrane</keyword>
<evidence type="ECO:0000313" key="3">
    <source>
        <dbReference type="Proteomes" id="UP000763641"/>
    </source>
</evidence>
<dbReference type="Pfam" id="PF02325">
    <property type="entry name" value="CCB3_YggT"/>
    <property type="match status" value="1"/>
</dbReference>